<organism evidence="1 2">
    <name type="scientific">Mucilaginibacter mallensis</name>
    <dbReference type="NCBI Taxonomy" id="652787"/>
    <lineage>
        <taxon>Bacteria</taxon>
        <taxon>Pseudomonadati</taxon>
        <taxon>Bacteroidota</taxon>
        <taxon>Sphingobacteriia</taxon>
        <taxon>Sphingobacteriales</taxon>
        <taxon>Sphingobacteriaceae</taxon>
        <taxon>Mucilaginibacter</taxon>
    </lineage>
</organism>
<accession>A0A1H1YE46</accession>
<proteinExistence type="predicted"/>
<dbReference type="AlphaFoldDB" id="A0A1H1YE46"/>
<evidence type="ECO:0008006" key="3">
    <source>
        <dbReference type="Google" id="ProtNLM"/>
    </source>
</evidence>
<gene>
    <name evidence="1" type="ORF">SAMN05216490_2710</name>
</gene>
<protein>
    <recommendedName>
        <fullName evidence="3">Alpha/beta hydrolase</fullName>
    </recommendedName>
</protein>
<dbReference type="OrthoDB" id="893534at2"/>
<dbReference type="Gene3D" id="3.40.50.1820">
    <property type="entry name" value="alpha/beta hydrolase"/>
    <property type="match status" value="1"/>
</dbReference>
<dbReference type="Proteomes" id="UP000199679">
    <property type="component" value="Chromosome I"/>
</dbReference>
<reference evidence="1 2" key="1">
    <citation type="submission" date="2016-10" db="EMBL/GenBank/DDBJ databases">
        <authorList>
            <person name="de Groot N.N."/>
        </authorList>
    </citation>
    <scope>NUCLEOTIDE SEQUENCE [LARGE SCALE GENOMIC DNA]</scope>
    <source>
        <strain evidence="1 2">MP1X4</strain>
    </source>
</reference>
<keyword evidence="2" id="KW-1185">Reference proteome</keyword>
<dbReference type="STRING" id="652787.SAMN05216490_2710"/>
<dbReference type="InterPro" id="IPR029058">
    <property type="entry name" value="AB_hydrolase_fold"/>
</dbReference>
<dbReference type="EMBL" id="LT629740">
    <property type="protein sequence ID" value="SDT19717.1"/>
    <property type="molecule type" value="Genomic_DNA"/>
</dbReference>
<dbReference type="RefSeq" id="WP_091373595.1">
    <property type="nucleotide sequence ID" value="NZ_LT629740.1"/>
</dbReference>
<evidence type="ECO:0000313" key="2">
    <source>
        <dbReference type="Proteomes" id="UP000199679"/>
    </source>
</evidence>
<sequence>MRLRLLFVLLLCVFLCGCFTSYNNQTYFRKVQVKNQPNPTNDVIRIYIDKYGYFYPNIAVPINRSVFMHPYNHVKDADTTGANLYYYFTTNTRPLDSLARFYKVNGSGIPDRIYNDVENKIVAAYADKIHQMVVRLHADRYVVFVHGFNVEDATEDYDLLKKKIEEGHYNDHKHMVFIEIYWDGLKNLNNKVTSAIKIWEHAQNNSRYVALALRKLLDNLQDPIPLVIITHSLGASVGTGALFNCTSKWAQMKNERDQLQLDNLMKLRTPTFPDIHLGMLAPAMPGVETFIDFNKRSPDIEAKDNRIYPIVIGYNPYDFAVSKWFLSAQMGATTLGCNYITKNQAEIDRVKKVLADSLKYDTAYVSKLIVPIKFRTKQKFPIIHLEEHGLPYYLKDTVNIKKFMDDLFL</sequence>
<dbReference type="PROSITE" id="PS51257">
    <property type="entry name" value="PROKAR_LIPOPROTEIN"/>
    <property type="match status" value="1"/>
</dbReference>
<name>A0A1H1YE46_MUCMA</name>
<evidence type="ECO:0000313" key="1">
    <source>
        <dbReference type="EMBL" id="SDT19717.1"/>
    </source>
</evidence>